<evidence type="ECO:0000256" key="2">
    <source>
        <dbReference type="ARBA" id="ARBA00007935"/>
    </source>
</evidence>
<feature type="transmembrane region" description="Helical" evidence="8">
    <location>
        <begin position="100"/>
        <end position="121"/>
    </location>
</feature>
<keyword evidence="11" id="KW-1185">Reference proteome</keyword>
<evidence type="ECO:0000313" key="12">
    <source>
        <dbReference type="Proteomes" id="UP000325785"/>
    </source>
</evidence>
<dbReference type="EMBL" id="CP031598">
    <property type="protein sequence ID" value="QEW26959.1"/>
    <property type="molecule type" value="Genomic_DNA"/>
</dbReference>
<protein>
    <submittedName>
        <fullName evidence="9">Enterobactin ABC transporter permease</fullName>
    </submittedName>
    <submittedName>
        <fullName evidence="10">Hemin transport system permease protein HmuU</fullName>
    </submittedName>
</protein>
<evidence type="ECO:0000313" key="9">
    <source>
        <dbReference type="EMBL" id="KRS18210.1"/>
    </source>
</evidence>
<gene>
    <name evidence="10" type="primary">hmuU_1</name>
    <name evidence="10" type="ORF">RIdsm_02767</name>
    <name evidence="9" type="ORF">XM52_08655</name>
</gene>
<organism evidence="9 11">
    <name type="scientific">Roseovarius indicus</name>
    <dbReference type="NCBI Taxonomy" id="540747"/>
    <lineage>
        <taxon>Bacteria</taxon>
        <taxon>Pseudomonadati</taxon>
        <taxon>Pseudomonadota</taxon>
        <taxon>Alphaproteobacteria</taxon>
        <taxon>Rhodobacterales</taxon>
        <taxon>Roseobacteraceae</taxon>
        <taxon>Roseovarius</taxon>
    </lineage>
</organism>
<evidence type="ECO:0000256" key="8">
    <source>
        <dbReference type="SAM" id="Phobius"/>
    </source>
</evidence>
<feature type="transmembrane region" description="Helical" evidence="8">
    <location>
        <begin position="73"/>
        <end position="94"/>
    </location>
</feature>
<evidence type="ECO:0000256" key="5">
    <source>
        <dbReference type="ARBA" id="ARBA00022692"/>
    </source>
</evidence>
<comment type="similarity">
    <text evidence="2">Belongs to the binding-protein-dependent transport system permease family. FecCD subfamily.</text>
</comment>
<keyword evidence="5 8" id="KW-0812">Transmembrane</keyword>
<dbReference type="Gene3D" id="1.10.3470.10">
    <property type="entry name" value="ABC transporter involved in vitamin B12 uptake, BtuC"/>
    <property type="match status" value="1"/>
</dbReference>
<evidence type="ECO:0000256" key="7">
    <source>
        <dbReference type="ARBA" id="ARBA00023136"/>
    </source>
</evidence>
<dbReference type="STRING" id="540747.SAMN04488031_101578"/>
<name>A0A0T5PA88_9RHOB</name>
<dbReference type="GO" id="GO:0033214">
    <property type="term" value="P:siderophore-iron import into cell"/>
    <property type="evidence" value="ECO:0007669"/>
    <property type="project" value="TreeGrafter"/>
</dbReference>
<dbReference type="InterPro" id="IPR000522">
    <property type="entry name" value="ABC_transptr_permease_BtuC"/>
</dbReference>
<dbReference type="Proteomes" id="UP000325785">
    <property type="component" value="Chromosome"/>
</dbReference>
<sequence length="314" mass="32862">MADRRVLMLTGALLVAALVFLTWQLREPVGFILSLRAGKLVALILVGAATGAATVLFQTVIGNRLLTPGIVGFDALFIFLQTMLVLVLGGIGFSQLHPNLSFLGEAALMTGAALVLFHLLLRRGAQDIARMVLTGIVLGLLFRGLAEFAQRLLEPSQFSIVQYATFASFNSVETANLGLAGVVIALAILAALRLAPALDVAALGRPVARGLGLGYDRVVMQALALVAVLVAAATALVGPMTFLGLIAASLAREVVPESRHALLLPAAAVTGAIILVAGQFLFERLMGQQSALGVIVEFLGGLLFLALVLGRRRL</sequence>
<keyword evidence="7 8" id="KW-0472">Membrane</keyword>
<keyword evidence="3" id="KW-0813">Transport</keyword>
<keyword evidence="6 8" id="KW-1133">Transmembrane helix</keyword>
<feature type="transmembrane region" description="Helical" evidence="8">
    <location>
        <begin position="40"/>
        <end position="61"/>
    </location>
</feature>
<feature type="transmembrane region" description="Helical" evidence="8">
    <location>
        <begin position="262"/>
        <end position="282"/>
    </location>
</feature>
<dbReference type="PANTHER" id="PTHR30472">
    <property type="entry name" value="FERRIC ENTEROBACTIN TRANSPORT SYSTEM PERMEASE PROTEIN"/>
    <property type="match status" value="1"/>
</dbReference>
<dbReference type="OrthoDB" id="9796260at2"/>
<dbReference type="PATRIC" id="fig|540747.5.peg.4522"/>
<evidence type="ECO:0000313" key="10">
    <source>
        <dbReference type="EMBL" id="QEW26959.1"/>
    </source>
</evidence>
<feature type="transmembrane region" description="Helical" evidence="8">
    <location>
        <begin position="177"/>
        <end position="201"/>
    </location>
</feature>
<evidence type="ECO:0000256" key="6">
    <source>
        <dbReference type="ARBA" id="ARBA00022989"/>
    </source>
</evidence>
<dbReference type="SUPFAM" id="SSF81345">
    <property type="entry name" value="ABC transporter involved in vitamin B12 uptake, BtuC"/>
    <property type="match status" value="1"/>
</dbReference>
<dbReference type="InterPro" id="IPR037294">
    <property type="entry name" value="ABC_BtuC-like"/>
</dbReference>
<accession>A0A0T5PA88</accession>
<feature type="transmembrane region" description="Helical" evidence="8">
    <location>
        <begin position="222"/>
        <end position="250"/>
    </location>
</feature>
<evidence type="ECO:0000256" key="4">
    <source>
        <dbReference type="ARBA" id="ARBA00022475"/>
    </source>
</evidence>
<proteinExistence type="inferred from homology"/>
<dbReference type="PANTHER" id="PTHR30472:SF19">
    <property type="entry name" value="PETROBACTIN IMPORT SYSTEM PERMEASE PROTEIN YCLO"/>
    <property type="match status" value="1"/>
</dbReference>
<keyword evidence="4" id="KW-1003">Cell membrane</keyword>
<feature type="transmembrane region" description="Helical" evidence="8">
    <location>
        <begin position="291"/>
        <end position="310"/>
    </location>
</feature>
<comment type="subcellular location">
    <subcellularLocation>
        <location evidence="1">Cell membrane</location>
        <topology evidence="1">Multi-pass membrane protein</topology>
    </subcellularLocation>
</comment>
<dbReference type="Proteomes" id="UP000051401">
    <property type="component" value="Unassembled WGS sequence"/>
</dbReference>
<dbReference type="EMBL" id="LAXI01000004">
    <property type="protein sequence ID" value="KRS18210.1"/>
    <property type="molecule type" value="Genomic_DNA"/>
</dbReference>
<evidence type="ECO:0000256" key="3">
    <source>
        <dbReference type="ARBA" id="ARBA00022448"/>
    </source>
</evidence>
<dbReference type="KEGG" id="rid:RIdsm_02767"/>
<dbReference type="GO" id="GO:0022857">
    <property type="term" value="F:transmembrane transporter activity"/>
    <property type="evidence" value="ECO:0007669"/>
    <property type="project" value="InterPro"/>
</dbReference>
<dbReference type="Pfam" id="PF01032">
    <property type="entry name" value="FecCD"/>
    <property type="match status" value="1"/>
</dbReference>
<reference evidence="9 11" key="1">
    <citation type="submission" date="2015-04" db="EMBL/GenBank/DDBJ databases">
        <title>The draft genome sequence of Roseovarius indicus B108T.</title>
        <authorList>
            <person name="Li G."/>
            <person name="Lai Q."/>
            <person name="Shao Z."/>
            <person name="Yan P."/>
        </authorList>
    </citation>
    <scope>NUCLEOTIDE SEQUENCE [LARGE SCALE GENOMIC DNA]</scope>
    <source>
        <strain evidence="9 11">B108</strain>
    </source>
</reference>
<evidence type="ECO:0000256" key="1">
    <source>
        <dbReference type="ARBA" id="ARBA00004651"/>
    </source>
</evidence>
<dbReference type="AlphaFoldDB" id="A0A0T5PA88"/>
<reference evidence="10 12" key="2">
    <citation type="submission" date="2018-08" db="EMBL/GenBank/DDBJ databases">
        <title>Genetic Globetrotter - A new plasmid hitch-hiking vast phylogenetic and geographic distances.</title>
        <authorList>
            <person name="Vollmers J."/>
            <person name="Petersen J."/>
        </authorList>
    </citation>
    <scope>NUCLEOTIDE SEQUENCE [LARGE SCALE GENOMIC DNA]</scope>
    <source>
        <strain evidence="10 12">DSM 26383</strain>
    </source>
</reference>
<evidence type="ECO:0000313" key="11">
    <source>
        <dbReference type="Proteomes" id="UP000051401"/>
    </source>
</evidence>
<dbReference type="GO" id="GO:0005886">
    <property type="term" value="C:plasma membrane"/>
    <property type="evidence" value="ECO:0007669"/>
    <property type="project" value="UniProtKB-SubCell"/>
</dbReference>
<dbReference type="RefSeq" id="WP_057815685.1">
    <property type="nucleotide sequence ID" value="NZ_CP031598.1"/>
</dbReference>